<keyword evidence="8" id="KW-1185">Reference proteome</keyword>
<organism evidence="7 8">
    <name type="scientific">Halonatronomonas betaini</name>
    <dbReference type="NCBI Taxonomy" id="2778430"/>
    <lineage>
        <taxon>Bacteria</taxon>
        <taxon>Bacillati</taxon>
        <taxon>Bacillota</taxon>
        <taxon>Clostridia</taxon>
        <taxon>Halanaerobiales</taxon>
        <taxon>Halarsenatibacteraceae</taxon>
        <taxon>Halonatronomonas</taxon>
    </lineage>
</organism>
<evidence type="ECO:0000256" key="3">
    <source>
        <dbReference type="ARBA" id="ARBA00022692"/>
    </source>
</evidence>
<comment type="caution">
    <text evidence="7">The sequence shown here is derived from an EMBL/GenBank/DDBJ whole genome shotgun (WGS) entry which is preliminary data.</text>
</comment>
<dbReference type="EMBL" id="JADPIE010000001">
    <property type="protein sequence ID" value="MBF8435697.1"/>
    <property type="molecule type" value="Genomic_DNA"/>
</dbReference>
<dbReference type="Pfam" id="PF04347">
    <property type="entry name" value="FliO"/>
    <property type="match status" value="1"/>
</dbReference>
<keyword evidence="5 6" id="KW-0472">Membrane</keyword>
<dbReference type="GO" id="GO:0044781">
    <property type="term" value="P:bacterial-type flagellum organization"/>
    <property type="evidence" value="ECO:0007669"/>
    <property type="project" value="InterPro"/>
</dbReference>
<protein>
    <submittedName>
        <fullName evidence="7">FliO/MopB family protein</fullName>
    </submittedName>
</protein>
<dbReference type="Proteomes" id="UP000621436">
    <property type="component" value="Unassembled WGS sequence"/>
</dbReference>
<evidence type="ECO:0000256" key="4">
    <source>
        <dbReference type="ARBA" id="ARBA00022989"/>
    </source>
</evidence>
<name>A0A931AMZ1_9FIRM</name>
<evidence type="ECO:0000313" key="7">
    <source>
        <dbReference type="EMBL" id="MBF8435697.1"/>
    </source>
</evidence>
<gene>
    <name evidence="7" type="ORF">I0Q91_01265</name>
</gene>
<evidence type="ECO:0000256" key="6">
    <source>
        <dbReference type="SAM" id="Phobius"/>
    </source>
</evidence>
<keyword evidence="2" id="KW-1003">Cell membrane</keyword>
<evidence type="ECO:0000313" key="8">
    <source>
        <dbReference type="Proteomes" id="UP000621436"/>
    </source>
</evidence>
<evidence type="ECO:0000256" key="1">
    <source>
        <dbReference type="ARBA" id="ARBA00004236"/>
    </source>
</evidence>
<sequence length="116" mass="13565">MDYGVEIARMFFYLLLVLGIIYVSQHFLRKFVKKQRVGKHLELIEQLYISPKVSIGLVRAKKTVILLSFSDKGINKLKSWTLEEFGEVLSDSKEDGPKFSDYLKDMVGQYRRNQDE</sequence>
<reference evidence="7" key="1">
    <citation type="submission" date="2020-11" db="EMBL/GenBank/DDBJ databases">
        <title>Halonatronomonas betainensis gen. nov., sp. nov. a novel haloalkaliphilic representative of the family Halanaerobiacae capable of betaine degradation.</title>
        <authorList>
            <person name="Boltyanskaya Y."/>
            <person name="Kevbrin V."/>
            <person name="Detkova E."/>
            <person name="Grouzdev D.S."/>
            <person name="Koziaeva V."/>
            <person name="Zhilina T."/>
        </authorList>
    </citation>
    <scope>NUCLEOTIDE SEQUENCE</scope>
    <source>
        <strain evidence="7">Z-7014</strain>
    </source>
</reference>
<keyword evidence="4 6" id="KW-1133">Transmembrane helix</keyword>
<keyword evidence="3 6" id="KW-0812">Transmembrane</keyword>
<dbReference type="RefSeq" id="WP_270452354.1">
    <property type="nucleotide sequence ID" value="NZ_JADPIE010000001.1"/>
</dbReference>
<evidence type="ECO:0000256" key="2">
    <source>
        <dbReference type="ARBA" id="ARBA00022475"/>
    </source>
</evidence>
<accession>A0A931AMZ1</accession>
<proteinExistence type="predicted"/>
<evidence type="ECO:0000256" key="5">
    <source>
        <dbReference type="ARBA" id="ARBA00023136"/>
    </source>
</evidence>
<feature type="transmembrane region" description="Helical" evidence="6">
    <location>
        <begin position="6"/>
        <end position="24"/>
    </location>
</feature>
<dbReference type="AlphaFoldDB" id="A0A931AMZ1"/>
<dbReference type="InterPro" id="IPR022781">
    <property type="entry name" value="Flagellar_biosynth_FliO"/>
</dbReference>
<dbReference type="GO" id="GO:0016020">
    <property type="term" value="C:membrane"/>
    <property type="evidence" value="ECO:0007669"/>
    <property type="project" value="InterPro"/>
</dbReference>
<comment type="subcellular location">
    <subcellularLocation>
        <location evidence="1">Cell membrane</location>
    </subcellularLocation>
</comment>